<feature type="compositionally biased region" description="Gly residues" evidence="8">
    <location>
        <begin position="83"/>
        <end position="101"/>
    </location>
</feature>
<keyword evidence="11" id="KW-1185">Reference proteome</keyword>
<comment type="similarity">
    <text evidence="2 7">Belongs to the Mediator complex subunit 1 family.</text>
</comment>
<gene>
    <name evidence="10" type="ORF">ZT3D7_G263</name>
</gene>
<dbReference type="AlphaFoldDB" id="A0A1X7RCH1"/>
<dbReference type="InterPro" id="IPR019680">
    <property type="entry name" value="Mediator_Med1"/>
</dbReference>
<feature type="compositionally biased region" description="Acidic residues" evidence="8">
    <location>
        <begin position="633"/>
        <end position="642"/>
    </location>
</feature>
<keyword evidence="4 7" id="KW-0010">Activator</keyword>
<dbReference type="Pfam" id="PF10744">
    <property type="entry name" value="Med1"/>
    <property type="match status" value="1"/>
</dbReference>
<evidence type="ECO:0000256" key="2">
    <source>
        <dbReference type="ARBA" id="ARBA00006210"/>
    </source>
</evidence>
<feature type="compositionally biased region" description="Polar residues" evidence="8">
    <location>
        <begin position="1"/>
        <end position="35"/>
    </location>
</feature>
<dbReference type="PANTHER" id="PTHR35041">
    <property type="entry name" value="MEDIATOR OF RNA POLYMERASE II TRANSCRIPTION SUBUNIT 1"/>
    <property type="match status" value="1"/>
</dbReference>
<name>A0A1X7RCH1_ZYMT9</name>
<dbReference type="GO" id="GO:0003712">
    <property type="term" value="F:transcription coregulator activity"/>
    <property type="evidence" value="ECO:0007669"/>
    <property type="project" value="InterPro"/>
</dbReference>
<evidence type="ECO:0000256" key="6">
    <source>
        <dbReference type="ARBA" id="ARBA00023242"/>
    </source>
</evidence>
<feature type="compositionally biased region" description="Low complexity" evidence="8">
    <location>
        <begin position="36"/>
        <end position="48"/>
    </location>
</feature>
<evidence type="ECO:0000256" key="3">
    <source>
        <dbReference type="ARBA" id="ARBA00023015"/>
    </source>
</evidence>
<comment type="function">
    <text evidence="7">Component of the Mediator complex, a coactivator involved in the regulated transcription of nearly all RNA polymerase II-dependent genes. Mediator functions as a bridge to convey information from gene-specific regulatory proteins to the basal RNA polymerase II transcription machinery. Mediator is recruited to promoters by direct interactions with regulatory proteins and serves as a scaffold for the assembly of a functional preinitiation complex with RNA polymerase II and the general transcription factors.</text>
</comment>
<keyword evidence="6 7" id="KW-0539">Nucleus</keyword>
<dbReference type="GO" id="GO:0016592">
    <property type="term" value="C:mediator complex"/>
    <property type="evidence" value="ECO:0007669"/>
    <property type="project" value="InterPro"/>
</dbReference>
<feature type="region of interest" description="Disordered" evidence="8">
    <location>
        <begin position="328"/>
        <end position="397"/>
    </location>
</feature>
<evidence type="ECO:0000256" key="1">
    <source>
        <dbReference type="ARBA" id="ARBA00004123"/>
    </source>
</evidence>
<feature type="compositionally biased region" description="Polar residues" evidence="8">
    <location>
        <begin position="54"/>
        <end position="63"/>
    </location>
</feature>
<evidence type="ECO:0000256" key="4">
    <source>
        <dbReference type="ARBA" id="ARBA00023159"/>
    </source>
</evidence>
<feature type="region of interest" description="Disordered" evidence="8">
    <location>
        <begin position="627"/>
        <end position="670"/>
    </location>
</feature>
<feature type="region of interest" description="Disordered" evidence="8">
    <location>
        <begin position="1"/>
        <end position="101"/>
    </location>
</feature>
<dbReference type="STRING" id="1276538.A0A1X7RCH1"/>
<proteinExistence type="inferred from homology"/>
<accession>A0A1X7RCH1</accession>
<dbReference type="PANTHER" id="PTHR35041:SF4">
    <property type="entry name" value="MEDIATOR OF RNA POLYMERASE II TRANSCRIPTION SUBUNIT 1"/>
    <property type="match status" value="1"/>
</dbReference>
<feature type="domain" description="Mediator complex subunit Med1" evidence="9">
    <location>
        <begin position="171"/>
        <end position="603"/>
    </location>
</feature>
<dbReference type="Proteomes" id="UP000215127">
    <property type="component" value="Chromosome 1"/>
</dbReference>
<protein>
    <recommendedName>
        <fullName evidence="7">Mediator of RNA polymerase II transcription subunit 1</fullName>
    </recommendedName>
    <alternativeName>
        <fullName evidence="7">Mediator complex subunit 1</fullName>
    </alternativeName>
</protein>
<keyword evidence="5 7" id="KW-0804">Transcription</keyword>
<comment type="subcellular location">
    <subcellularLocation>
        <location evidence="1 7">Nucleus</location>
    </subcellularLocation>
</comment>
<evidence type="ECO:0000256" key="7">
    <source>
        <dbReference type="RuleBase" id="RU364059"/>
    </source>
</evidence>
<feature type="compositionally biased region" description="Pro residues" evidence="8">
    <location>
        <begin position="647"/>
        <end position="657"/>
    </location>
</feature>
<dbReference type="GO" id="GO:0045944">
    <property type="term" value="P:positive regulation of transcription by RNA polymerase II"/>
    <property type="evidence" value="ECO:0007669"/>
    <property type="project" value="UniProtKB-ARBA"/>
</dbReference>
<evidence type="ECO:0000256" key="5">
    <source>
        <dbReference type="ARBA" id="ARBA00023163"/>
    </source>
</evidence>
<feature type="compositionally biased region" description="Acidic residues" evidence="8">
    <location>
        <begin position="383"/>
        <end position="392"/>
    </location>
</feature>
<evidence type="ECO:0000313" key="11">
    <source>
        <dbReference type="Proteomes" id="UP000215127"/>
    </source>
</evidence>
<feature type="compositionally biased region" description="Basic and acidic residues" evidence="8">
    <location>
        <begin position="328"/>
        <end position="342"/>
    </location>
</feature>
<reference evidence="10 11" key="1">
    <citation type="submission" date="2016-06" db="EMBL/GenBank/DDBJ databases">
        <authorList>
            <person name="Kjaerup R.B."/>
            <person name="Dalgaard T.S."/>
            <person name="Juul-Madsen H.R."/>
        </authorList>
    </citation>
    <scope>NUCLEOTIDE SEQUENCE [LARGE SCALE GENOMIC DNA]</scope>
</reference>
<keyword evidence="3 7" id="KW-0805">Transcription regulation</keyword>
<organism evidence="10 11">
    <name type="scientific">Zymoseptoria tritici (strain ST99CH_3D7)</name>
    <dbReference type="NCBI Taxonomy" id="1276538"/>
    <lineage>
        <taxon>Eukaryota</taxon>
        <taxon>Fungi</taxon>
        <taxon>Dikarya</taxon>
        <taxon>Ascomycota</taxon>
        <taxon>Pezizomycotina</taxon>
        <taxon>Dothideomycetes</taxon>
        <taxon>Dothideomycetidae</taxon>
        <taxon>Mycosphaerellales</taxon>
        <taxon>Mycosphaerellaceae</taxon>
        <taxon>Zymoseptoria</taxon>
    </lineage>
</organism>
<sequence>MSTPTSTSALPQPTSASKKSAHSTNAAVTTPSTLGVSPAPRSVPSPAATRHTAKTPTSKNATGGTPMVAGLSQSGMSFSSPAGGTGPASGGQGGIGTGLSMGSFGGTPNMGGLGGLGLGLEMGGTPGHGMSGQTPVGGVGMIPTMSELGLTISGGKRNEDEERRERMRRVLRSIGRAKGRVSEDGIVRIAKRIGLDNDIDKAPLTAEERVRVVGNRTIALAGATSIIEVKMKNHRAEGVEVTFAMGEKEWETRGAKRVGKVLLEDLRAGDDDDGALIRSRLDAFAANLVRLARIDQISDGTGQGINCFEAIDGVHVCLSKLFEKEKEAVGGEGRKAERDTMCKRSGRPALHENGRIGMSLDYWTSSPLPPSAAENDDSRMDVDGQEGSDSDSEGPKPKLWSLRIDAGICSAAMFPSLRVSEDWLPSDLSLPSPSDLDQSLPWQDPPPTYITVKPNADSQAADSMALDGSQKLPDLRFVARLDPPLIVPYQTATNILASLGLSPPQTLLFQHFHALLLDLPTNALQAGFAETIEAEQSIFVPNGEDGEDGEDETRHQYLLDVAKPEWGLKLEELPFSHPRQLVDLLPTFRQWARVADLMNGCFGGNSASATAGLNAATFSSAMSLTDSGVGLEPDPDAMDLDDLLNSPAPPSPTPDPTPATATRPDERSAKVDCTTVSVELATSPHPSISFAFPLHDREKTAVVEVQVGINGNLEIGGCEVLAKGSGDEEEGAKGSLGEEKVKAAKALERCGDVGVWVEWLRGRMGN</sequence>
<evidence type="ECO:0000256" key="8">
    <source>
        <dbReference type="SAM" id="MobiDB-lite"/>
    </source>
</evidence>
<evidence type="ECO:0000259" key="9">
    <source>
        <dbReference type="Pfam" id="PF10744"/>
    </source>
</evidence>
<evidence type="ECO:0000313" key="10">
    <source>
        <dbReference type="EMBL" id="SMQ45119.1"/>
    </source>
</evidence>
<dbReference type="EMBL" id="LT853692">
    <property type="protein sequence ID" value="SMQ45119.1"/>
    <property type="molecule type" value="Genomic_DNA"/>
</dbReference>